<evidence type="ECO:0000313" key="6">
    <source>
        <dbReference type="EMBL" id="RKP12835.1"/>
    </source>
</evidence>
<feature type="compositionally biased region" description="Basic and acidic residues" evidence="4">
    <location>
        <begin position="150"/>
        <end position="186"/>
    </location>
</feature>
<dbReference type="InterPro" id="IPR021718">
    <property type="entry name" value="CPSF73-100_C"/>
</dbReference>
<dbReference type="AlphaFoldDB" id="A0A4P9Y210"/>
<evidence type="ECO:0000313" key="7">
    <source>
        <dbReference type="Proteomes" id="UP000267251"/>
    </source>
</evidence>
<keyword evidence="2" id="KW-0507">mRNA processing</keyword>
<sequence length="290" mass="32641">MAIKAPIKEEKIDGILVSKGFEFNILSPEDLTDLTNLTTSSLRQQISLPFRPHPSLLLLHLRQMWGQRGVNELEKVKGASGEETREFMVYDAITITWQRRRGQGKIDLAWEGGDPAHDGMADAVLALILGIESSPASVKASHTPCKGGHGHKEDEGMKQEETVKQEEGTNQKEDMKQEDMEQKEMGQEDNADNVEESLDLVSSGDKIKKMRTFLEARYDKVMEEDDDEEDIKDNSAFHGPRTQFNITLDGLSATVRMANYSVKAEDKSFEENVQRIVSHLARSMEPIRPL</sequence>
<evidence type="ECO:0000259" key="5">
    <source>
        <dbReference type="SMART" id="SM01098"/>
    </source>
</evidence>
<dbReference type="EMBL" id="KZ988189">
    <property type="protein sequence ID" value="RKP12835.1"/>
    <property type="molecule type" value="Genomic_DNA"/>
</dbReference>
<feature type="domain" description="Pre-mRNA 3'-end-processing endonuclease polyadenylation factor C-term" evidence="5">
    <location>
        <begin position="8"/>
        <end position="287"/>
    </location>
</feature>
<dbReference type="Proteomes" id="UP000267251">
    <property type="component" value="Unassembled WGS sequence"/>
</dbReference>
<evidence type="ECO:0000256" key="3">
    <source>
        <dbReference type="ARBA" id="ARBA00023242"/>
    </source>
</evidence>
<dbReference type="SMART" id="SM01098">
    <property type="entry name" value="CPSF73-100_C"/>
    <property type="match status" value="1"/>
</dbReference>
<dbReference type="GO" id="GO:0006397">
    <property type="term" value="P:mRNA processing"/>
    <property type="evidence" value="ECO:0007669"/>
    <property type="project" value="UniProtKB-KW"/>
</dbReference>
<evidence type="ECO:0000256" key="2">
    <source>
        <dbReference type="ARBA" id="ARBA00022664"/>
    </source>
</evidence>
<name>A0A4P9Y210_9FUNG</name>
<gene>
    <name evidence="6" type="ORF">BJ684DRAFT_16719</name>
</gene>
<evidence type="ECO:0000256" key="4">
    <source>
        <dbReference type="SAM" id="MobiDB-lite"/>
    </source>
</evidence>
<dbReference type="OrthoDB" id="5592615at2759"/>
<feature type="region of interest" description="Disordered" evidence="4">
    <location>
        <begin position="136"/>
        <end position="195"/>
    </location>
</feature>
<reference evidence="7" key="1">
    <citation type="journal article" date="2018" name="Nat. Microbiol.">
        <title>Leveraging single-cell genomics to expand the fungal tree of life.</title>
        <authorList>
            <person name="Ahrendt S.R."/>
            <person name="Quandt C.A."/>
            <person name="Ciobanu D."/>
            <person name="Clum A."/>
            <person name="Salamov A."/>
            <person name="Andreopoulos B."/>
            <person name="Cheng J.F."/>
            <person name="Woyke T."/>
            <person name="Pelin A."/>
            <person name="Henrissat B."/>
            <person name="Reynolds N.K."/>
            <person name="Benny G.L."/>
            <person name="Smith M.E."/>
            <person name="James T.Y."/>
            <person name="Grigoriev I.V."/>
        </authorList>
    </citation>
    <scope>NUCLEOTIDE SEQUENCE [LARGE SCALE GENOMIC DNA]</scope>
</reference>
<keyword evidence="6" id="KW-0540">Nuclease</keyword>
<keyword evidence="6" id="KW-0378">Hydrolase</keyword>
<evidence type="ECO:0000256" key="1">
    <source>
        <dbReference type="ARBA" id="ARBA00004123"/>
    </source>
</evidence>
<comment type="subcellular location">
    <subcellularLocation>
        <location evidence="1">Nucleus</location>
    </subcellularLocation>
</comment>
<keyword evidence="3" id="KW-0539">Nucleus</keyword>
<proteinExistence type="predicted"/>
<protein>
    <submittedName>
        <fullName evidence="6">Pre-mRNA 3'-end-processing endonuclease polyadenylation factor C-term</fullName>
    </submittedName>
</protein>
<dbReference type="GO" id="GO:0005634">
    <property type="term" value="C:nucleus"/>
    <property type="evidence" value="ECO:0007669"/>
    <property type="project" value="UniProtKB-SubCell"/>
</dbReference>
<organism evidence="6 7">
    <name type="scientific">Piptocephalis cylindrospora</name>
    <dbReference type="NCBI Taxonomy" id="1907219"/>
    <lineage>
        <taxon>Eukaryota</taxon>
        <taxon>Fungi</taxon>
        <taxon>Fungi incertae sedis</taxon>
        <taxon>Zoopagomycota</taxon>
        <taxon>Zoopagomycotina</taxon>
        <taxon>Zoopagomycetes</taxon>
        <taxon>Zoopagales</taxon>
        <taxon>Piptocephalidaceae</taxon>
        <taxon>Piptocephalis</taxon>
    </lineage>
</organism>
<accession>A0A4P9Y210</accession>
<keyword evidence="6" id="KW-0255">Endonuclease</keyword>
<dbReference type="Pfam" id="PF11718">
    <property type="entry name" value="CPSF73-100_C"/>
    <property type="match status" value="1"/>
</dbReference>
<keyword evidence="7" id="KW-1185">Reference proteome</keyword>
<dbReference type="GO" id="GO:0004519">
    <property type="term" value="F:endonuclease activity"/>
    <property type="evidence" value="ECO:0007669"/>
    <property type="project" value="UniProtKB-KW"/>
</dbReference>